<evidence type="ECO:0000256" key="1">
    <source>
        <dbReference type="ARBA" id="ARBA00001412"/>
    </source>
</evidence>
<evidence type="ECO:0000256" key="4">
    <source>
        <dbReference type="ARBA" id="ARBA00022801"/>
    </source>
</evidence>
<keyword evidence="4" id="KW-0378">Hydrolase</keyword>
<name>A0AAU8NCZ4_9BACL</name>
<dbReference type="InterPro" id="IPR006103">
    <property type="entry name" value="Glyco_hydro_2_cat"/>
</dbReference>
<dbReference type="InterPro" id="IPR017853">
    <property type="entry name" value="GH"/>
</dbReference>
<dbReference type="Gene3D" id="2.60.40.10">
    <property type="entry name" value="Immunoglobulins"/>
    <property type="match status" value="1"/>
</dbReference>
<protein>
    <recommendedName>
        <fullName evidence="3">beta-galactosidase</fullName>
        <ecNumber evidence="3">3.2.1.23</ecNumber>
    </recommendedName>
</protein>
<evidence type="ECO:0000259" key="7">
    <source>
        <dbReference type="Pfam" id="PF02836"/>
    </source>
</evidence>
<keyword evidence="5" id="KW-0326">Glycosidase</keyword>
<proteinExistence type="inferred from homology"/>
<accession>A0AAU8NCZ4</accession>
<dbReference type="SUPFAM" id="SSF51445">
    <property type="entry name" value="(Trans)glycosidases"/>
    <property type="match status" value="1"/>
</dbReference>
<dbReference type="AlphaFoldDB" id="A0AAU8NCZ4"/>
<dbReference type="GO" id="GO:0004565">
    <property type="term" value="F:beta-galactosidase activity"/>
    <property type="evidence" value="ECO:0007669"/>
    <property type="project" value="UniProtKB-EC"/>
</dbReference>
<dbReference type="EMBL" id="CP159992">
    <property type="protein sequence ID" value="XCP95382.1"/>
    <property type="molecule type" value="Genomic_DNA"/>
</dbReference>
<evidence type="ECO:0000256" key="2">
    <source>
        <dbReference type="ARBA" id="ARBA00007401"/>
    </source>
</evidence>
<comment type="catalytic activity">
    <reaction evidence="1">
        <text>Hydrolysis of terminal non-reducing beta-D-galactose residues in beta-D-galactosides.</text>
        <dbReference type="EC" id="3.2.1.23"/>
    </reaction>
</comment>
<dbReference type="Pfam" id="PF00703">
    <property type="entry name" value="Glyco_hydro_2"/>
    <property type="match status" value="1"/>
</dbReference>
<dbReference type="InterPro" id="IPR050347">
    <property type="entry name" value="Bact_Beta-galactosidase"/>
</dbReference>
<dbReference type="Gene3D" id="2.60.120.260">
    <property type="entry name" value="Galactose-binding domain-like"/>
    <property type="match status" value="1"/>
</dbReference>
<sequence>MNPQSDAVEARYTIHLNGTWHFLLAQQAEEHTEHSGHSESRNTKQWCPPHPEDALWNTIQVPGSWEEQGYGQAPGYARIDTWTKIREYEGSAWYARDVFIPADTRSGHYVFGLKGVRWTSRLWFNGNEAGIRDSLLTEQTWDITPWVKPGENNRIEIWVDNTMKLPLAGSHIHSLHTAAAWGGITGGAFLERQPLRRVHNLRIEPDMASGTISVQCTISRPAEVSASRMQLRIDIEHPDGTWLRPHLYDVQSAEKQVNARTEAQENDGAETGVIIVSYRVELGAERTIIAWNDENPALYRAVVRLKEGEQELDRMEQRFGMRSFAARGKQLILNGTPVFLRGYVDCCIFPLTGYPVWDYEHYVKQFRTAKSYGFNHVRLHGWSPPEPFWEAADEEGMLVQAELPHWSRFFQESHTAAPIEILSYLTQELDRLLEALHRHPSFVLFSLGNELIGANGHPELNALIARAREKDPSRLYTDNTGFGQLPPQGREADYYIQSFNWHPPLESVLSAVPDTTLDYHAVTRLASHPVIGHEHAQFTMYVRPQEREKYTGVFRPTWLDPVEESLQRKGMMVKLEPYQQATGKHQMRSLKEAMERVRRTPDAAGIQLLDIRDFPGQGHATTGFLDVFWEDKGITTPAEVKQFNADVVILLSCIERTYYAGELIEIDVRISHYGKRTLKNASIHWRMAADGQLLTEGEWSCGDIPCGSVLSLGSVKIDAPGHGVSAFRVEAELRCHPVNDAIHPVSAEHSIVHPANHLTSVTAAQNVWHGWSFPVVQAASERHGDMKRIWNTMKELQPLLVESHCERVDHVDGCRLLRQGQHELLIVKSLTPNVLDVLLNGGRIWLQPDAEDLYDPVETKYLPVFWNYLMFAAQPGATMGMHMEKETALLGSFPHDGASDWHWYHLVNGTPAVCLDTMQDVNPLIEVVDHFHRAKRLAYAFEARAGKGRILVSTFPFTDTALMKRPEAAFLFQEMLSYVQGEQFKPSSSVTAAQLLGMFKLKPIQFTL</sequence>
<feature type="domain" description="Glycosyl hydrolases family 2 sugar binding" evidence="8">
    <location>
        <begin position="15"/>
        <end position="159"/>
    </location>
</feature>
<feature type="domain" description="Glycoside hydrolase family 2 catalytic" evidence="7">
    <location>
        <begin position="326"/>
        <end position="477"/>
    </location>
</feature>
<evidence type="ECO:0000256" key="3">
    <source>
        <dbReference type="ARBA" id="ARBA00012756"/>
    </source>
</evidence>
<organism evidence="9">
    <name type="scientific">Paenibacillus sp. AN1007</name>
    <dbReference type="NCBI Taxonomy" id="3151385"/>
    <lineage>
        <taxon>Bacteria</taxon>
        <taxon>Bacillati</taxon>
        <taxon>Bacillota</taxon>
        <taxon>Bacilli</taxon>
        <taxon>Bacillales</taxon>
        <taxon>Paenibacillaceae</taxon>
        <taxon>Paenibacillus</taxon>
    </lineage>
</organism>
<dbReference type="InterPro" id="IPR013783">
    <property type="entry name" value="Ig-like_fold"/>
</dbReference>
<dbReference type="RefSeq" id="WP_342552846.1">
    <property type="nucleotide sequence ID" value="NZ_CP159992.1"/>
</dbReference>
<evidence type="ECO:0000256" key="5">
    <source>
        <dbReference type="ARBA" id="ARBA00023295"/>
    </source>
</evidence>
<dbReference type="Pfam" id="PF02837">
    <property type="entry name" value="Glyco_hydro_2_N"/>
    <property type="match status" value="1"/>
</dbReference>
<feature type="domain" description="Glycoside hydrolase family 2 immunoglobulin-like beta-sandwich" evidence="6">
    <location>
        <begin position="198"/>
        <end position="322"/>
    </location>
</feature>
<dbReference type="Pfam" id="PF02836">
    <property type="entry name" value="Glyco_hydro_2_C"/>
    <property type="match status" value="1"/>
</dbReference>
<dbReference type="EC" id="3.2.1.23" evidence="3"/>
<evidence type="ECO:0000259" key="8">
    <source>
        <dbReference type="Pfam" id="PF02837"/>
    </source>
</evidence>
<evidence type="ECO:0000259" key="6">
    <source>
        <dbReference type="Pfam" id="PF00703"/>
    </source>
</evidence>
<dbReference type="InterPro" id="IPR006102">
    <property type="entry name" value="Ig-like_GH2"/>
</dbReference>
<dbReference type="SUPFAM" id="SSF49785">
    <property type="entry name" value="Galactose-binding domain-like"/>
    <property type="match status" value="1"/>
</dbReference>
<dbReference type="PANTHER" id="PTHR46323:SF2">
    <property type="entry name" value="BETA-GALACTOSIDASE"/>
    <property type="match status" value="1"/>
</dbReference>
<dbReference type="InterPro" id="IPR036156">
    <property type="entry name" value="Beta-gal/glucu_dom_sf"/>
</dbReference>
<dbReference type="PANTHER" id="PTHR46323">
    <property type="entry name" value="BETA-GALACTOSIDASE"/>
    <property type="match status" value="1"/>
</dbReference>
<dbReference type="Gene3D" id="3.20.20.80">
    <property type="entry name" value="Glycosidases"/>
    <property type="match status" value="1"/>
</dbReference>
<comment type="similarity">
    <text evidence="2">Belongs to the glycosyl hydrolase 2 family.</text>
</comment>
<gene>
    <name evidence="9" type="ORF">ABXS70_01125</name>
</gene>
<dbReference type="InterPro" id="IPR006104">
    <property type="entry name" value="Glyco_hydro_2_N"/>
</dbReference>
<reference evidence="9" key="1">
    <citation type="submission" date="2024-05" db="EMBL/GenBank/DDBJ databases">
        <title>Draft genome assemblies of 36 bacteria isolated from hibernating arctic ground squirrels.</title>
        <authorList>
            <person name="McKee H."/>
            <person name="Mullen L."/>
            <person name="Drown D.M."/>
            <person name="Duddleston K.N."/>
        </authorList>
    </citation>
    <scope>NUCLEOTIDE SEQUENCE</scope>
    <source>
        <strain evidence="9">AN1007</strain>
    </source>
</reference>
<dbReference type="GO" id="GO:0005990">
    <property type="term" value="P:lactose catabolic process"/>
    <property type="evidence" value="ECO:0007669"/>
    <property type="project" value="TreeGrafter"/>
</dbReference>
<dbReference type="InterPro" id="IPR008979">
    <property type="entry name" value="Galactose-bd-like_sf"/>
</dbReference>
<evidence type="ECO:0000313" key="9">
    <source>
        <dbReference type="EMBL" id="XCP95382.1"/>
    </source>
</evidence>
<dbReference type="GO" id="GO:0009341">
    <property type="term" value="C:beta-galactosidase complex"/>
    <property type="evidence" value="ECO:0007669"/>
    <property type="project" value="TreeGrafter"/>
</dbReference>
<dbReference type="SUPFAM" id="SSF49303">
    <property type="entry name" value="beta-Galactosidase/glucuronidase domain"/>
    <property type="match status" value="1"/>
</dbReference>